<comment type="caution">
    <text evidence="6">Lacks conserved residue(s) required for the propagation of feature annotation.</text>
</comment>
<dbReference type="Gene3D" id="1.10.135.10">
    <property type="entry name" value="ATP:guanido phosphotransferase, N-terminal domain"/>
    <property type="match status" value="1"/>
</dbReference>
<dbReference type="InterPro" id="IPR022414">
    <property type="entry name" value="ATP-guanido_PTrfase_cat"/>
</dbReference>
<sequence length="352" mass="39436">MTAEPGLPFHVTSCSKIKQYLTLKRYNDLKEIRTPSGYSLDQAIRSGIENPDSNIGIYAGDMESYDCFAPVLLPIIEDYHHLDPGWSHKPGLQEVVLPDLDPEQRFIRSSRIRVARNLGKFPFSGNMTPDQRLELEKTVKHAFRNLPEKLSGTYTAFTDLNEKQFHALLKKGLAFRKGDRFMDAAGINRDYPLGRGIFTSRDNIIRVWVNEEDHLRIIAQSPGGDIANVFNRLIQMIKALGDKLDFAFDPKKGFLTTCPTNIGTAMRAGVHIHLEKLEQNLSFLETITRDHHLQIRGTGGEKTAVEKAVFDISNARRLGISANTILKDLHGGLQAIIQAEQKSRSFSGPGLG</sequence>
<dbReference type="PANTHER" id="PTHR11547">
    <property type="entry name" value="ARGININE OR CREATINE KINASE"/>
    <property type="match status" value="1"/>
</dbReference>
<dbReference type="GO" id="GO:0005524">
    <property type="term" value="F:ATP binding"/>
    <property type="evidence" value="ECO:0007669"/>
    <property type="project" value="UniProtKB-UniRule"/>
</dbReference>
<feature type="binding site" evidence="6">
    <location>
        <begin position="267"/>
        <end position="271"/>
    </location>
    <ligand>
        <name>ATP</name>
        <dbReference type="ChEBI" id="CHEBI:30616"/>
    </ligand>
</feature>
<gene>
    <name evidence="10" type="ORF">HXW94_08855</name>
</gene>
<evidence type="ECO:0000256" key="3">
    <source>
        <dbReference type="ARBA" id="ARBA00022741"/>
    </source>
</evidence>
<dbReference type="Proteomes" id="UP000553343">
    <property type="component" value="Unassembled WGS sequence"/>
</dbReference>
<dbReference type="PROSITE" id="PS51510">
    <property type="entry name" value="PHOSPHAGEN_KINASE_C"/>
    <property type="match status" value="1"/>
</dbReference>
<dbReference type="Gene3D" id="3.30.590.10">
    <property type="entry name" value="Glutamine synthetase/guanido kinase, catalytic domain"/>
    <property type="match status" value="1"/>
</dbReference>
<accession>A0A850SY72</accession>
<dbReference type="Pfam" id="PF02807">
    <property type="entry name" value="ATP-gua_PtransN"/>
    <property type="match status" value="1"/>
</dbReference>
<feature type="binding site" evidence="6">
    <location>
        <begin position="109"/>
        <end position="113"/>
    </location>
    <ligand>
        <name>ATP</name>
        <dbReference type="ChEBI" id="CHEBI:30616"/>
    </ligand>
</feature>
<feature type="binding site" evidence="6">
    <location>
        <begin position="296"/>
        <end position="301"/>
    </location>
    <ligand>
        <name>ATP</name>
        <dbReference type="ChEBI" id="CHEBI:30616"/>
    </ligand>
</feature>
<dbReference type="FunFam" id="1.10.135.10:FF:000003">
    <property type="entry name" value="Three-domain arginine kinase"/>
    <property type="match status" value="1"/>
</dbReference>
<reference evidence="10 11" key="1">
    <citation type="submission" date="2020-06" db="EMBL/GenBank/DDBJ databases">
        <title>High-quality draft genome of sulfate reducer Desulfobacter latus type strain AcrS2 isolated from marine sediment.</title>
        <authorList>
            <person name="Hoppe M."/>
            <person name="Larsen C.K."/>
            <person name="Marshall I.P.G."/>
            <person name="Schramm A."/>
            <person name="Marietou A.G."/>
        </authorList>
    </citation>
    <scope>NUCLEOTIDE SEQUENCE [LARGE SCALE GENOMIC DNA]</scope>
    <source>
        <strain evidence="10 11">AcRS2</strain>
    </source>
</reference>
<evidence type="ECO:0000259" key="8">
    <source>
        <dbReference type="PROSITE" id="PS51509"/>
    </source>
</evidence>
<dbReference type="InterPro" id="IPR022413">
    <property type="entry name" value="ATP-guanido_PTrfase_N"/>
</dbReference>
<dbReference type="FunFam" id="3.30.590.10:FF:000006">
    <property type="entry name" value="Arginine kinase 1"/>
    <property type="match status" value="1"/>
</dbReference>
<dbReference type="PROSITE" id="PS51509">
    <property type="entry name" value="PHOSPHAGEN_KINASE_N"/>
    <property type="match status" value="1"/>
</dbReference>
<keyword evidence="11" id="KW-1185">Reference proteome</keyword>
<feature type="domain" description="Phosphagen kinase N-terminal" evidence="8">
    <location>
        <begin position="1"/>
        <end position="81"/>
    </location>
</feature>
<dbReference type="InterPro" id="IPR000749">
    <property type="entry name" value="ATP-guanido_PTrfase"/>
</dbReference>
<evidence type="ECO:0000256" key="5">
    <source>
        <dbReference type="ARBA" id="ARBA00022840"/>
    </source>
</evidence>
<comment type="caution">
    <text evidence="10">The sequence shown here is derived from an EMBL/GenBank/DDBJ whole genome shotgun (WGS) entry which is preliminary data.</text>
</comment>
<feature type="binding site" evidence="6">
    <location>
        <position position="216"/>
    </location>
    <ligand>
        <name>ATP</name>
        <dbReference type="ChEBI" id="CHEBI:30616"/>
    </ligand>
</feature>
<keyword evidence="3 6" id="KW-0547">Nucleotide-binding</keyword>
<dbReference type="EMBL" id="JACADJ010000024">
    <property type="protein sequence ID" value="NWH05090.1"/>
    <property type="molecule type" value="Genomic_DNA"/>
</dbReference>
<dbReference type="AlphaFoldDB" id="A0A850SY72"/>
<evidence type="ECO:0000256" key="7">
    <source>
        <dbReference type="RuleBase" id="RU000505"/>
    </source>
</evidence>
<evidence type="ECO:0000259" key="9">
    <source>
        <dbReference type="PROSITE" id="PS51510"/>
    </source>
</evidence>
<protein>
    <submittedName>
        <fullName evidence="10">Arginine kinase</fullName>
    </submittedName>
</protein>
<dbReference type="Pfam" id="PF00217">
    <property type="entry name" value="ATP-gua_Ptrans"/>
    <property type="match status" value="1"/>
</dbReference>
<dbReference type="SUPFAM" id="SSF55931">
    <property type="entry name" value="Glutamine synthetase/guanido kinase"/>
    <property type="match status" value="1"/>
</dbReference>
<evidence type="ECO:0000256" key="2">
    <source>
        <dbReference type="ARBA" id="ARBA00022679"/>
    </source>
</evidence>
<evidence type="ECO:0000313" key="10">
    <source>
        <dbReference type="EMBL" id="NWH05090.1"/>
    </source>
</evidence>
<dbReference type="InterPro" id="IPR014746">
    <property type="entry name" value="Gln_synth/guanido_kin_cat_dom"/>
</dbReference>
<comment type="similarity">
    <text evidence="1 6 7">Belongs to the ATP:guanido phosphotransferase family.</text>
</comment>
<keyword evidence="4 6" id="KW-0418">Kinase</keyword>
<dbReference type="GO" id="GO:0046314">
    <property type="term" value="P:phosphocreatine biosynthetic process"/>
    <property type="evidence" value="ECO:0007669"/>
    <property type="project" value="InterPro"/>
</dbReference>
<feature type="domain" description="Phosphagen kinase C-terminal" evidence="9">
    <location>
        <begin position="106"/>
        <end position="343"/>
    </location>
</feature>
<keyword evidence="2 6" id="KW-0808">Transferase</keyword>
<proteinExistence type="inferred from homology"/>
<evidence type="ECO:0000256" key="6">
    <source>
        <dbReference type="PROSITE-ProRule" id="PRU00843"/>
    </source>
</evidence>
<evidence type="ECO:0000256" key="1">
    <source>
        <dbReference type="ARBA" id="ARBA00006798"/>
    </source>
</evidence>
<dbReference type="RefSeq" id="WP_178366547.1">
    <property type="nucleotide sequence ID" value="NZ_JACADJ010000024.1"/>
</dbReference>
<dbReference type="GO" id="GO:0005615">
    <property type="term" value="C:extracellular space"/>
    <property type="evidence" value="ECO:0007669"/>
    <property type="project" value="TreeGrafter"/>
</dbReference>
<dbReference type="CDD" id="cd07931">
    <property type="entry name" value="eukaryotic_phosphagen_kinases"/>
    <property type="match status" value="1"/>
</dbReference>
<dbReference type="InterPro" id="IPR022415">
    <property type="entry name" value="ATP-guanido_PTrfase_AS"/>
</dbReference>
<keyword evidence="5 6" id="KW-0067">ATP-binding</keyword>
<dbReference type="InterPro" id="IPR036802">
    <property type="entry name" value="ATP-guanido_PTrfase_N_sf"/>
</dbReference>
<dbReference type="SUPFAM" id="SSF48034">
    <property type="entry name" value="Guanido kinase N-terminal domain"/>
    <property type="match status" value="1"/>
</dbReference>
<dbReference type="PANTHER" id="PTHR11547:SF38">
    <property type="entry name" value="ARGININE KINASE 1-RELATED"/>
    <property type="match status" value="1"/>
</dbReference>
<dbReference type="PROSITE" id="PS00112">
    <property type="entry name" value="PHOSPHAGEN_KINASE"/>
    <property type="match status" value="1"/>
</dbReference>
<evidence type="ECO:0000313" key="11">
    <source>
        <dbReference type="Proteomes" id="UP000553343"/>
    </source>
</evidence>
<name>A0A850SY72_9BACT</name>
<organism evidence="10 11">
    <name type="scientific">Desulfobacter latus</name>
    <dbReference type="NCBI Taxonomy" id="2292"/>
    <lineage>
        <taxon>Bacteria</taxon>
        <taxon>Pseudomonadati</taxon>
        <taxon>Thermodesulfobacteriota</taxon>
        <taxon>Desulfobacteria</taxon>
        <taxon>Desulfobacterales</taxon>
        <taxon>Desulfobacteraceae</taxon>
        <taxon>Desulfobacter</taxon>
    </lineage>
</organism>
<evidence type="ECO:0000256" key="4">
    <source>
        <dbReference type="ARBA" id="ARBA00022777"/>
    </source>
</evidence>
<dbReference type="GO" id="GO:0004111">
    <property type="term" value="F:creatine kinase activity"/>
    <property type="evidence" value="ECO:0007669"/>
    <property type="project" value="InterPro"/>
</dbReference>